<dbReference type="CDD" id="cd08946">
    <property type="entry name" value="SDR_e"/>
    <property type="match status" value="1"/>
</dbReference>
<keyword evidence="4" id="KW-1185">Reference proteome</keyword>
<evidence type="ECO:0000259" key="2">
    <source>
        <dbReference type="Pfam" id="PF01370"/>
    </source>
</evidence>
<protein>
    <submittedName>
        <fullName evidence="3">SnoG protein</fullName>
    </submittedName>
</protein>
<dbReference type="Proteomes" id="UP000236569">
    <property type="component" value="Unassembled WGS sequence"/>
</dbReference>
<proteinExistence type="inferred from homology"/>
<comment type="similarity">
    <text evidence="1">Belongs to the NAD(P)-dependent epimerase/dehydratase family.</text>
</comment>
<reference evidence="4" key="1">
    <citation type="submission" date="2018-01" db="EMBL/GenBank/DDBJ databases">
        <title>Draft Genome Sequence of the Radioresistant Bacterium Deinococcus aerius TR0125, Isolated from the Higher Atmosphere above Japan.</title>
        <authorList>
            <person name="Satoh K."/>
            <person name="Arai H."/>
            <person name="Sanzen T."/>
            <person name="Kawaguchi Y."/>
            <person name="Hayashi H."/>
            <person name="Yokobori S."/>
            <person name="Yamagishi A."/>
            <person name="Oono Y."/>
            <person name="Narumi I."/>
        </authorList>
    </citation>
    <scope>NUCLEOTIDE SEQUENCE [LARGE SCALE GENOMIC DNA]</scope>
    <source>
        <strain evidence="4">TR0125</strain>
    </source>
</reference>
<organism evidence="3 4">
    <name type="scientific">Deinococcus aerius</name>
    <dbReference type="NCBI Taxonomy" id="200253"/>
    <lineage>
        <taxon>Bacteria</taxon>
        <taxon>Thermotogati</taxon>
        <taxon>Deinococcota</taxon>
        <taxon>Deinococci</taxon>
        <taxon>Deinococcales</taxon>
        <taxon>Deinococcaceae</taxon>
        <taxon>Deinococcus</taxon>
    </lineage>
</organism>
<dbReference type="EMBL" id="BFAG01000008">
    <property type="protein sequence ID" value="GBF06409.1"/>
    <property type="molecule type" value="Genomic_DNA"/>
</dbReference>
<accession>A0A2I9CWK8</accession>
<dbReference type="RefSeq" id="WP_103129773.1">
    <property type="nucleotide sequence ID" value="NZ_BFAG01000008.1"/>
</dbReference>
<dbReference type="InterPro" id="IPR001509">
    <property type="entry name" value="Epimerase_deHydtase"/>
</dbReference>
<dbReference type="Gene3D" id="3.40.50.720">
    <property type="entry name" value="NAD(P)-binding Rossmann-like Domain"/>
    <property type="match status" value="1"/>
</dbReference>
<sequence length="302" mass="30978">MTPASSPTALLLGANGFLGGHLHRALREAGLDVRLPPAHTDLTALPEAEWAALLGGAGVIVNAAGRTGGDLPALTRANVLLPARVLDGAARTGARVVHLASAAEYGPVPEGHTSREDDPTCPVSPYGATKLAGTLLLDEAARAGRVDALALRLTNPVGAGMNAGTLPGRAARELRAADGQTPVRFGPLGARRDFVAVRDVTRAVLHVLPGQPGAELRGVVNVGSGEARPVRDLVTVLARLCGFTGEWHEDAPGSPRSGDVPYQRADLTRLNATGFTPLHSLEDALAELLAALPAPPIPQGAP</sequence>
<dbReference type="PANTHER" id="PTHR43000">
    <property type="entry name" value="DTDP-D-GLUCOSE 4,6-DEHYDRATASE-RELATED"/>
    <property type="match status" value="1"/>
</dbReference>
<evidence type="ECO:0000256" key="1">
    <source>
        <dbReference type="ARBA" id="ARBA00007637"/>
    </source>
</evidence>
<evidence type="ECO:0000313" key="4">
    <source>
        <dbReference type="Proteomes" id="UP000236569"/>
    </source>
</evidence>
<comment type="caution">
    <text evidence="3">The sequence shown here is derived from an EMBL/GenBank/DDBJ whole genome shotgun (WGS) entry which is preliminary data.</text>
</comment>
<dbReference type="InterPro" id="IPR036291">
    <property type="entry name" value="NAD(P)-bd_dom_sf"/>
</dbReference>
<gene>
    <name evidence="3" type="ORF">DAERI_080200</name>
</gene>
<dbReference type="AlphaFoldDB" id="A0A2I9CWK8"/>
<dbReference type="Pfam" id="PF01370">
    <property type="entry name" value="Epimerase"/>
    <property type="match status" value="1"/>
</dbReference>
<name>A0A2I9CWK8_9DEIO</name>
<evidence type="ECO:0000313" key="3">
    <source>
        <dbReference type="EMBL" id="GBF06409.1"/>
    </source>
</evidence>
<dbReference type="SUPFAM" id="SSF51735">
    <property type="entry name" value="NAD(P)-binding Rossmann-fold domains"/>
    <property type="match status" value="1"/>
</dbReference>
<dbReference type="OrthoDB" id="62093at2"/>
<feature type="domain" description="NAD-dependent epimerase/dehydratase" evidence="2">
    <location>
        <begin position="10"/>
        <end position="223"/>
    </location>
</feature>